<name>A0A6A6A0N0_9PLEO</name>
<protein>
    <submittedName>
        <fullName evidence="1">Uncharacterized protein</fullName>
    </submittedName>
</protein>
<dbReference type="GeneID" id="54405691"/>
<reference evidence="1" key="1">
    <citation type="journal article" date="2020" name="Stud. Mycol.">
        <title>101 Dothideomycetes genomes: a test case for predicting lifestyles and emergence of pathogens.</title>
        <authorList>
            <person name="Haridas S."/>
            <person name="Albert R."/>
            <person name="Binder M."/>
            <person name="Bloem J."/>
            <person name="Labutti K."/>
            <person name="Salamov A."/>
            <person name="Andreopoulos B."/>
            <person name="Baker S."/>
            <person name="Barry K."/>
            <person name="Bills G."/>
            <person name="Bluhm B."/>
            <person name="Cannon C."/>
            <person name="Castanera R."/>
            <person name="Culley D."/>
            <person name="Daum C."/>
            <person name="Ezra D."/>
            <person name="Gonzalez J."/>
            <person name="Henrissat B."/>
            <person name="Kuo A."/>
            <person name="Liang C."/>
            <person name="Lipzen A."/>
            <person name="Lutzoni F."/>
            <person name="Magnuson J."/>
            <person name="Mondo S."/>
            <person name="Nolan M."/>
            <person name="Ohm R."/>
            <person name="Pangilinan J."/>
            <person name="Park H.-J."/>
            <person name="Ramirez L."/>
            <person name="Alfaro M."/>
            <person name="Sun H."/>
            <person name="Tritt A."/>
            <person name="Yoshinaga Y."/>
            <person name="Zwiers L.-H."/>
            <person name="Turgeon B."/>
            <person name="Goodwin S."/>
            <person name="Spatafora J."/>
            <person name="Crous P."/>
            <person name="Grigoriev I."/>
        </authorList>
    </citation>
    <scope>NUCLEOTIDE SEQUENCE</scope>
    <source>
        <strain evidence="1">CBS 119687</strain>
    </source>
</reference>
<organism evidence="1 2">
    <name type="scientific">Dothidotthia symphoricarpi CBS 119687</name>
    <dbReference type="NCBI Taxonomy" id="1392245"/>
    <lineage>
        <taxon>Eukaryota</taxon>
        <taxon>Fungi</taxon>
        <taxon>Dikarya</taxon>
        <taxon>Ascomycota</taxon>
        <taxon>Pezizomycotina</taxon>
        <taxon>Dothideomycetes</taxon>
        <taxon>Pleosporomycetidae</taxon>
        <taxon>Pleosporales</taxon>
        <taxon>Dothidotthiaceae</taxon>
        <taxon>Dothidotthia</taxon>
    </lineage>
</organism>
<sequence length="387" mass="43867">MGGLAFANFTSGSGKPVQVPRISPGLYNEIAVECQSRLEALFHRVLIPREAPGKVDHGDIDILVEGIRPTATSDCEISVAIKDALGAELHLPRGDSHSYAIPHPDLPDAYVQVDVELSPGNDTPEAAGLFEWIKFMKGDSDLLQIIGVTHRPLGLVCNDKGLHVRVEEIEPYHKKKALVFLTRDPNQAMDFYGLDKAKYWAGFENEADLFNWVSKGRLFSWEVFDSRTEKANDRSRQNKRPMYRRFVEEYMPAHPDKGVGKSWTRQQVLQEALTTFDKRDEYDAMMEEHFLKEADEGLWKDIRAILPIQGNTSTRLTLQGLRRWVIFEDGEPRISSKPILEDNTMWAKVVTPESKDDVLNWVKQHWVEVKALEKARSNAAKEAAKTG</sequence>
<proteinExistence type="predicted"/>
<dbReference type="AlphaFoldDB" id="A0A6A6A0N0"/>
<evidence type="ECO:0000313" key="1">
    <source>
        <dbReference type="EMBL" id="KAF2125552.1"/>
    </source>
</evidence>
<evidence type="ECO:0000313" key="2">
    <source>
        <dbReference type="Proteomes" id="UP000799771"/>
    </source>
</evidence>
<accession>A0A6A6A0N0</accession>
<dbReference type="OrthoDB" id="4708870at2759"/>
<dbReference type="RefSeq" id="XP_033519944.1">
    <property type="nucleotide sequence ID" value="XM_033665259.1"/>
</dbReference>
<dbReference type="Proteomes" id="UP000799771">
    <property type="component" value="Unassembled WGS sequence"/>
</dbReference>
<dbReference type="EMBL" id="ML977516">
    <property type="protein sequence ID" value="KAF2125552.1"/>
    <property type="molecule type" value="Genomic_DNA"/>
</dbReference>
<keyword evidence="2" id="KW-1185">Reference proteome</keyword>
<gene>
    <name evidence="1" type="ORF">P153DRAFT_324991</name>
</gene>